<dbReference type="KEGG" id="mphy:MCBMB27_04212"/>
<evidence type="ECO:0000313" key="2">
    <source>
        <dbReference type="EMBL" id="SFH64523.1"/>
    </source>
</evidence>
<reference evidence="1 3" key="1">
    <citation type="submission" date="2016-04" db="EMBL/GenBank/DDBJ databases">
        <title>Complete genome sequencing and analysis of CBMB27, Methylobacterium phyllosphaerae isolated from leaf tissues of rice (Oryza sativa L.).</title>
        <authorList>
            <person name="Lee Y."/>
            <person name="Hwangbo K."/>
            <person name="Chung H."/>
            <person name="Yoo J."/>
            <person name="Kim K.Y."/>
            <person name="Sa T.M."/>
            <person name="Um Y."/>
            <person name="Madhaiyan M."/>
        </authorList>
    </citation>
    <scope>NUCLEOTIDE SEQUENCE [LARGE SCALE GENOMIC DNA]</scope>
    <source>
        <strain evidence="1 3">CBMB27</strain>
    </source>
</reference>
<protein>
    <submittedName>
        <fullName evidence="2">Uncharacterized protein</fullName>
    </submittedName>
</protein>
<dbReference type="EMBL" id="CP015367">
    <property type="protein sequence ID" value="APT33503.1"/>
    <property type="molecule type" value="Genomic_DNA"/>
</dbReference>
<organism evidence="2 4">
    <name type="scientific">Methylobacterium phyllosphaerae</name>
    <dbReference type="NCBI Taxonomy" id="418223"/>
    <lineage>
        <taxon>Bacteria</taxon>
        <taxon>Pseudomonadati</taxon>
        <taxon>Pseudomonadota</taxon>
        <taxon>Alphaproteobacteria</taxon>
        <taxon>Hyphomicrobiales</taxon>
        <taxon>Methylobacteriaceae</taxon>
        <taxon>Methylobacterium</taxon>
    </lineage>
</organism>
<dbReference type="RefSeq" id="WP_075381163.1">
    <property type="nucleotide sequence ID" value="NZ_CP015367.1"/>
</dbReference>
<reference evidence="2 4" key="2">
    <citation type="submission" date="2016-10" db="EMBL/GenBank/DDBJ databases">
        <authorList>
            <person name="Varghese N."/>
            <person name="Submissions S."/>
        </authorList>
    </citation>
    <scope>NUCLEOTIDE SEQUENCE [LARGE SCALE GENOMIC DNA]</scope>
    <source>
        <strain evidence="2 4">CBMB27</strain>
    </source>
</reference>
<dbReference type="Proteomes" id="UP000185487">
    <property type="component" value="Chromosome"/>
</dbReference>
<accession>A0AAE8HXL7</accession>
<sequence>MPMPDTNSYTTRKSYIEAWGRYFEEKMDAGWEGHLITLMFKHIPGSEAAKLRVMEWELERVYATLLTRLFRRPNAPRNYGKLPIIVAAPDYPVAKREKHLLSEVRVNDGLHFHGVALFHPERRLVGSIHDHFDENLHLYIHGEHPLLQLHLTRIENRTSYVADYGYKTVQRRAAIGLDGFVILPRTSGEMR</sequence>
<evidence type="ECO:0000313" key="1">
    <source>
        <dbReference type="EMBL" id="APT33503.1"/>
    </source>
</evidence>
<keyword evidence="3" id="KW-1185">Reference proteome</keyword>
<dbReference type="EMBL" id="FOPK01000039">
    <property type="protein sequence ID" value="SFH64523.1"/>
    <property type="molecule type" value="Genomic_DNA"/>
</dbReference>
<name>A0AAE8HXL7_9HYPH</name>
<evidence type="ECO:0000313" key="3">
    <source>
        <dbReference type="Proteomes" id="UP000185487"/>
    </source>
</evidence>
<gene>
    <name evidence="1" type="ORF">MCBMB27_04212</name>
    <name evidence="2" type="ORF">SAMN05192567_13915</name>
</gene>
<dbReference type="Proteomes" id="UP000199140">
    <property type="component" value="Unassembled WGS sequence"/>
</dbReference>
<evidence type="ECO:0000313" key="4">
    <source>
        <dbReference type="Proteomes" id="UP000199140"/>
    </source>
</evidence>
<proteinExistence type="predicted"/>
<dbReference type="AlphaFoldDB" id="A0AAE8HXL7"/>